<dbReference type="AlphaFoldDB" id="A0A5C6QBP6"/>
<dbReference type="EMBL" id="VOLQ01000020">
    <property type="protein sequence ID" value="TWX66057.1"/>
    <property type="molecule type" value="Genomic_DNA"/>
</dbReference>
<evidence type="ECO:0000313" key="12">
    <source>
        <dbReference type="Proteomes" id="UP000321917"/>
    </source>
</evidence>
<evidence type="ECO:0000313" key="10">
    <source>
        <dbReference type="EMBL" id="TWX66057.1"/>
    </source>
</evidence>
<dbReference type="NCBIfam" id="NF006946">
    <property type="entry name" value="PRK09428.1"/>
    <property type="match status" value="1"/>
</dbReference>
<sequence>MNKVLAGIPLLAENITVLSSAKQYATALIRLIESAQSRIYITALYLQNDAAGQQVLHALHKAKQGNPHLDIKVFVDFHRAQRGLIGDKSGQGNRDFYLEVASQYSESIAVYGVPVKRKELMGVWHFKGMIFDNTLLYTGASINDIYLHQDEKYRLDRYYQIQSPALCESFCQFLQQTFVKSEFAPQLNVATLPNKLQIKNKISKLKALLKTVRFNFYAQQPESSAEELSVVPLIGFGRRKNQLNQQIRETIRLSKKNLLIFTPYFNLPKPVMRDLRSALKRGVEVTIIIGDKKANDFFIADEDKFSTIGIIPYIYETLLKAFLKRQQKYIDSKLLNVRLWQHESNSFHLKGIVADERWHILTGNNLNPRAWGLDLENGLLIDDAKQKLLPTLTEELTVINQHTQLITSYLQLESQDQYPEKPKKLLKKLRMAQIDRLLKLFL</sequence>
<organism evidence="10 12">
    <name type="scientific">Colwellia hornerae</name>
    <dbReference type="NCBI Taxonomy" id="89402"/>
    <lineage>
        <taxon>Bacteria</taxon>
        <taxon>Pseudomonadati</taxon>
        <taxon>Pseudomonadota</taxon>
        <taxon>Gammaproteobacteria</taxon>
        <taxon>Alteromonadales</taxon>
        <taxon>Colwelliaceae</taxon>
        <taxon>Colwellia</taxon>
    </lineage>
</organism>
<dbReference type="Proteomes" id="UP000321917">
    <property type="component" value="Unassembled WGS sequence"/>
</dbReference>
<protein>
    <submittedName>
        <fullName evidence="10">CDP-diacylglycerol--serine O-phosphatidyltransferase</fullName>
        <ecNumber evidence="10">2.7.8.8</ecNumber>
    </submittedName>
</protein>
<dbReference type="GO" id="GO:0005829">
    <property type="term" value="C:cytosol"/>
    <property type="evidence" value="ECO:0007669"/>
    <property type="project" value="TreeGrafter"/>
</dbReference>
<dbReference type="GO" id="GO:0008444">
    <property type="term" value="F:CDP-diacylglycerol-glycerol-3-phosphate 3-phosphatidyltransferase activity"/>
    <property type="evidence" value="ECO:0007669"/>
    <property type="project" value="InterPro"/>
</dbReference>
<gene>
    <name evidence="10" type="primary">pssA</name>
    <name evidence="9" type="ORF">ESZ26_14565</name>
    <name evidence="10" type="ORF">ESZ27_11485</name>
</gene>
<dbReference type="InterPro" id="IPR016270">
    <property type="entry name" value="PGS1"/>
</dbReference>
<dbReference type="SMART" id="SM00155">
    <property type="entry name" value="PLDc"/>
    <property type="match status" value="2"/>
</dbReference>
<dbReference type="OrthoDB" id="8543662at2"/>
<dbReference type="GO" id="GO:0032049">
    <property type="term" value="P:cardiolipin biosynthetic process"/>
    <property type="evidence" value="ECO:0007669"/>
    <property type="project" value="InterPro"/>
</dbReference>
<dbReference type="GO" id="GO:0003882">
    <property type="term" value="F:CDP-diacylglycerol-serine O-phosphatidyltransferase activity"/>
    <property type="evidence" value="ECO:0007669"/>
    <property type="project" value="UniProtKB-EC"/>
</dbReference>
<evidence type="ECO:0000256" key="1">
    <source>
        <dbReference type="ARBA" id="ARBA00010682"/>
    </source>
</evidence>
<keyword evidence="4" id="KW-0677">Repeat</keyword>
<dbReference type="Gene3D" id="3.30.870.10">
    <property type="entry name" value="Endonuclease Chain A"/>
    <property type="match status" value="2"/>
</dbReference>
<evidence type="ECO:0000256" key="2">
    <source>
        <dbReference type="ARBA" id="ARBA00022516"/>
    </source>
</evidence>
<evidence type="ECO:0000313" key="11">
    <source>
        <dbReference type="Proteomes" id="UP000321525"/>
    </source>
</evidence>
<evidence type="ECO:0000256" key="4">
    <source>
        <dbReference type="ARBA" id="ARBA00022737"/>
    </source>
</evidence>
<reference evidence="10 12" key="1">
    <citation type="submission" date="2019-07" db="EMBL/GenBank/DDBJ databases">
        <title>Genomes of sea-ice associated Colwellia species.</title>
        <authorList>
            <person name="Bowman J.P."/>
        </authorList>
    </citation>
    <scope>NUCLEOTIDE SEQUENCE [LARGE SCALE GENOMIC DNA]</scope>
    <source>
        <strain evidence="9 11">ACAM 607</strain>
        <strain evidence="10 12">IC036</strain>
    </source>
</reference>
<keyword evidence="7" id="KW-1208">Phospholipid metabolism</keyword>
<keyword evidence="11" id="KW-1185">Reference proteome</keyword>
<accession>A0A5C6QBP6</accession>
<feature type="domain" description="PLD phosphodiesterase" evidence="8">
    <location>
        <begin position="343"/>
        <end position="370"/>
    </location>
</feature>
<feature type="domain" description="PLD phosphodiesterase" evidence="8">
    <location>
        <begin position="120"/>
        <end position="146"/>
    </location>
</feature>
<dbReference type="EMBL" id="VOLR01000021">
    <property type="protein sequence ID" value="TWX56814.1"/>
    <property type="molecule type" value="Genomic_DNA"/>
</dbReference>
<dbReference type="SUPFAM" id="SSF56024">
    <property type="entry name" value="Phospholipase D/nuclease"/>
    <property type="match status" value="2"/>
</dbReference>
<comment type="caution">
    <text evidence="10">The sequence shown here is derived from an EMBL/GenBank/DDBJ whole genome shotgun (WGS) entry which is preliminary data.</text>
</comment>
<keyword evidence="3 10" id="KW-0808">Transferase</keyword>
<keyword evidence="6" id="KW-0594">Phospholipid biosynthesis</keyword>
<keyword evidence="5" id="KW-0443">Lipid metabolism</keyword>
<evidence type="ECO:0000256" key="5">
    <source>
        <dbReference type="ARBA" id="ARBA00023098"/>
    </source>
</evidence>
<evidence type="ECO:0000313" key="9">
    <source>
        <dbReference type="EMBL" id="TWX56814.1"/>
    </source>
</evidence>
<dbReference type="PANTHER" id="PTHR12586:SF1">
    <property type="entry name" value="CDP-DIACYLGLYCEROL--GLYCEROL-3-PHOSPHATE 3-PHOSPHATIDYLTRANSFERASE, MITOCHONDRIAL"/>
    <property type="match status" value="1"/>
</dbReference>
<evidence type="ECO:0000259" key="8">
    <source>
        <dbReference type="SMART" id="SM00155"/>
    </source>
</evidence>
<evidence type="ECO:0000256" key="6">
    <source>
        <dbReference type="ARBA" id="ARBA00023209"/>
    </source>
</evidence>
<dbReference type="InterPro" id="IPR001736">
    <property type="entry name" value="PLipase_D/transphosphatidylase"/>
</dbReference>
<comment type="similarity">
    <text evidence="1">Belongs to the CDP-alcohol phosphatidyltransferase class-II family.</text>
</comment>
<dbReference type="InterPro" id="IPR025202">
    <property type="entry name" value="PLD-like_dom"/>
</dbReference>
<dbReference type="Pfam" id="PF13091">
    <property type="entry name" value="PLDc_2"/>
    <property type="match status" value="2"/>
</dbReference>
<dbReference type="PANTHER" id="PTHR12586">
    <property type="entry name" value="CDP-DIACYLGLYCEROL--SERINE O-PHOSPHATIDYLTRANSFERASE"/>
    <property type="match status" value="1"/>
</dbReference>
<evidence type="ECO:0000256" key="7">
    <source>
        <dbReference type="ARBA" id="ARBA00023264"/>
    </source>
</evidence>
<keyword evidence="2" id="KW-0444">Lipid biosynthesis</keyword>
<proteinExistence type="inferred from homology"/>
<name>A0A5C6QBP6_9GAMM</name>
<evidence type="ECO:0000256" key="3">
    <source>
        <dbReference type="ARBA" id="ARBA00022679"/>
    </source>
</evidence>
<dbReference type="Proteomes" id="UP000321525">
    <property type="component" value="Unassembled WGS sequence"/>
</dbReference>
<dbReference type="PIRSF" id="PIRSF000850">
    <property type="entry name" value="Phospholipase_D_PSS"/>
    <property type="match status" value="1"/>
</dbReference>
<dbReference type="EC" id="2.7.8.8" evidence="10"/>
<dbReference type="RefSeq" id="WP_146800190.1">
    <property type="nucleotide sequence ID" value="NZ_VOLP01000020.1"/>
</dbReference>